<feature type="transmembrane region" description="Helical" evidence="1">
    <location>
        <begin position="56"/>
        <end position="78"/>
    </location>
</feature>
<reference evidence="2 3" key="1">
    <citation type="submission" date="2019-07" db="EMBL/GenBank/DDBJ databases">
        <title>De Novo Assembly of kiwifruit Actinidia rufa.</title>
        <authorList>
            <person name="Sugita-Konishi S."/>
            <person name="Sato K."/>
            <person name="Mori E."/>
            <person name="Abe Y."/>
            <person name="Kisaki G."/>
            <person name="Hamano K."/>
            <person name="Suezawa K."/>
            <person name="Otani M."/>
            <person name="Fukuda T."/>
            <person name="Manabe T."/>
            <person name="Gomi K."/>
            <person name="Tabuchi M."/>
            <person name="Akimitsu K."/>
            <person name="Kataoka I."/>
        </authorList>
    </citation>
    <scope>NUCLEOTIDE SEQUENCE [LARGE SCALE GENOMIC DNA]</scope>
    <source>
        <strain evidence="3">cv. Fuchu</strain>
    </source>
</reference>
<name>A0A7J0GC46_9ERIC</name>
<evidence type="ECO:0000313" key="2">
    <source>
        <dbReference type="EMBL" id="GFZ08386.1"/>
    </source>
</evidence>
<dbReference type="PROSITE" id="PS51257">
    <property type="entry name" value="PROKAR_LIPOPROTEIN"/>
    <property type="match status" value="1"/>
</dbReference>
<organism evidence="2 3">
    <name type="scientific">Actinidia rufa</name>
    <dbReference type="NCBI Taxonomy" id="165716"/>
    <lineage>
        <taxon>Eukaryota</taxon>
        <taxon>Viridiplantae</taxon>
        <taxon>Streptophyta</taxon>
        <taxon>Embryophyta</taxon>
        <taxon>Tracheophyta</taxon>
        <taxon>Spermatophyta</taxon>
        <taxon>Magnoliopsida</taxon>
        <taxon>eudicotyledons</taxon>
        <taxon>Gunneridae</taxon>
        <taxon>Pentapetalae</taxon>
        <taxon>asterids</taxon>
        <taxon>Ericales</taxon>
        <taxon>Actinidiaceae</taxon>
        <taxon>Actinidia</taxon>
    </lineage>
</organism>
<keyword evidence="3" id="KW-1185">Reference proteome</keyword>
<keyword evidence="1" id="KW-1133">Transmembrane helix</keyword>
<proteinExistence type="predicted"/>
<dbReference type="Proteomes" id="UP000585474">
    <property type="component" value="Unassembled WGS sequence"/>
</dbReference>
<accession>A0A7J0GC46</accession>
<dbReference type="EMBL" id="BJWL01000020">
    <property type="protein sequence ID" value="GFZ08386.1"/>
    <property type="molecule type" value="Genomic_DNA"/>
</dbReference>
<protein>
    <submittedName>
        <fullName evidence="2">Uncharacterized protein</fullName>
    </submittedName>
</protein>
<sequence length="81" mass="8734">MQKEFDIPGRSQENQGSKLEGVAAACNYYHAASSCSHCCLAALICAFAAPAAGRRLLFCCYWPQVPLYLAAAVLWIAAGFF</sequence>
<evidence type="ECO:0000313" key="3">
    <source>
        <dbReference type="Proteomes" id="UP000585474"/>
    </source>
</evidence>
<gene>
    <name evidence="2" type="ORF">Acr_20g0001940</name>
</gene>
<evidence type="ECO:0000256" key="1">
    <source>
        <dbReference type="SAM" id="Phobius"/>
    </source>
</evidence>
<keyword evidence="1" id="KW-0472">Membrane</keyword>
<keyword evidence="1" id="KW-0812">Transmembrane</keyword>
<comment type="caution">
    <text evidence="2">The sequence shown here is derived from an EMBL/GenBank/DDBJ whole genome shotgun (WGS) entry which is preliminary data.</text>
</comment>
<dbReference type="AlphaFoldDB" id="A0A7J0GC46"/>